<dbReference type="Gene3D" id="3.40.630.10">
    <property type="entry name" value="Zn peptidases"/>
    <property type="match status" value="2"/>
</dbReference>
<dbReference type="GO" id="GO:0004181">
    <property type="term" value="F:metallocarboxypeptidase activity"/>
    <property type="evidence" value="ECO:0007669"/>
    <property type="project" value="InterPro"/>
</dbReference>
<dbReference type="CDD" id="cd03860">
    <property type="entry name" value="M14_CP_A-B_like"/>
    <property type="match status" value="2"/>
</dbReference>
<evidence type="ECO:0000256" key="15">
    <source>
        <dbReference type="PROSITE-ProRule" id="PRU01379"/>
    </source>
</evidence>
<dbReference type="GO" id="GO:0006508">
    <property type="term" value="P:proteolysis"/>
    <property type="evidence" value="ECO:0007669"/>
    <property type="project" value="UniProtKB-KW"/>
</dbReference>
<dbReference type="InterPro" id="IPR036990">
    <property type="entry name" value="M14A-like_propep"/>
</dbReference>
<dbReference type="PROSITE" id="PS00132">
    <property type="entry name" value="CARBOXYPEPT_ZN_1"/>
    <property type="match status" value="1"/>
</dbReference>
<keyword evidence="4" id="KW-0964">Secreted</keyword>
<feature type="active site" description="Proton donor/acceptor" evidence="15">
    <location>
        <position position="377"/>
    </location>
</feature>
<protein>
    <recommendedName>
        <fullName evidence="14">Zinc carboxypeptidase A 1</fullName>
    </recommendedName>
</protein>
<keyword evidence="6" id="KW-0645">Protease</keyword>
<dbReference type="Pfam" id="PF00246">
    <property type="entry name" value="Peptidase_M14"/>
    <property type="match status" value="2"/>
</dbReference>
<evidence type="ECO:0000256" key="5">
    <source>
        <dbReference type="ARBA" id="ARBA00022645"/>
    </source>
</evidence>
<dbReference type="STRING" id="597456.A0A0L7R9B9"/>
<keyword evidence="11" id="KW-0482">Metalloprotease</keyword>
<comment type="similarity">
    <text evidence="3 15">Belongs to the peptidase M14 family.</text>
</comment>
<evidence type="ECO:0000256" key="14">
    <source>
        <dbReference type="ARBA" id="ARBA00069039"/>
    </source>
</evidence>
<evidence type="ECO:0000256" key="11">
    <source>
        <dbReference type="ARBA" id="ARBA00023049"/>
    </source>
</evidence>
<dbReference type="PROSITE" id="PS52035">
    <property type="entry name" value="PEPTIDASE_M14"/>
    <property type="match status" value="2"/>
</dbReference>
<feature type="domain" description="Peptidase M14" evidence="17">
    <location>
        <begin position="120"/>
        <end position="411"/>
    </location>
</feature>
<dbReference type="GO" id="GO:0005615">
    <property type="term" value="C:extracellular space"/>
    <property type="evidence" value="ECO:0007669"/>
    <property type="project" value="TreeGrafter"/>
</dbReference>
<evidence type="ECO:0000256" key="4">
    <source>
        <dbReference type="ARBA" id="ARBA00022525"/>
    </source>
</evidence>
<keyword evidence="5 18" id="KW-0121">Carboxypeptidase</keyword>
<feature type="domain" description="Peptidase M14" evidence="17">
    <location>
        <begin position="523"/>
        <end position="814"/>
    </location>
</feature>
<comment type="function">
    <text evidence="13">Involved in the digestion of the blood meal.</text>
</comment>
<evidence type="ECO:0000256" key="16">
    <source>
        <dbReference type="SAM" id="SignalP"/>
    </source>
</evidence>
<evidence type="ECO:0000256" key="9">
    <source>
        <dbReference type="ARBA" id="ARBA00022801"/>
    </source>
</evidence>
<dbReference type="OrthoDB" id="3626597at2759"/>
<dbReference type="FunFam" id="3.30.70.340:FF:000002">
    <property type="entry name" value="Carboxypeptidase A"/>
    <property type="match status" value="1"/>
</dbReference>
<evidence type="ECO:0000256" key="3">
    <source>
        <dbReference type="ARBA" id="ARBA00005988"/>
    </source>
</evidence>
<evidence type="ECO:0000313" key="19">
    <source>
        <dbReference type="Proteomes" id="UP000053825"/>
    </source>
</evidence>
<dbReference type="Proteomes" id="UP000053825">
    <property type="component" value="Unassembled WGS sequence"/>
</dbReference>
<evidence type="ECO:0000313" key="18">
    <source>
        <dbReference type="EMBL" id="KOC67443.1"/>
    </source>
</evidence>
<keyword evidence="19" id="KW-1185">Reference proteome</keyword>
<evidence type="ECO:0000256" key="8">
    <source>
        <dbReference type="ARBA" id="ARBA00022729"/>
    </source>
</evidence>
<dbReference type="InterPro" id="IPR057247">
    <property type="entry name" value="CARBOXYPEPT_ZN_2"/>
</dbReference>
<dbReference type="PANTHER" id="PTHR11705">
    <property type="entry name" value="PROTEASE FAMILY M14 CARBOXYPEPTIDASE A,B"/>
    <property type="match status" value="1"/>
</dbReference>
<dbReference type="SUPFAM" id="SSF53187">
    <property type="entry name" value="Zn-dependent exopeptidases"/>
    <property type="match status" value="2"/>
</dbReference>
<sequence length="820" mass="94003">MNSYAVMKTVLLHLILLVQGFYATEKIRYDGYKLYTVFVPDNTGLELLKSMEDNDGYHFWLKPSINNTANVMISPARLQEFMQIANTTELEPELMMDDVQKYIDDENPRGYLRGTMDWLGYHRLDVIYRWLDSLVTQYPKIVKPIVGGSTFEGRKIRGVKLSYKGGNSGVFIEGGIHAREWISPAVVTYILNELILSEDPRVRYMAESYDWYIFPVFNPDGYEYTHTTNRLWRKTRKSYGRGCYGADPNRNWNFHWAEGGTSSYPCSDVFHGSRPFSEIETRTMSEYITGIQDKLSSYITFHSYSQVLLIPYGHSRERVDNYKDLYNIGNHSIHALSKRYGTKYRVGNIVDIMYTASGGSMDWVRGKFNIPVTFTYELRDTGRYGFILPASQIIPTAEETLDSLVAMRSMMWKIFFFAFVALATAEQVKYDNYKVFRIVPKTAEQLEAIEQLEKSSDGFSFWKEPSTVENFVDVMVAPHNIPMFHDVMKTLEVPYDTYVSDVQTLIDSEQPPVQPLVAFDLNNYHKLEEIYSFLDKLAQNNPGKVQVIEGGKTYEGRKIKGVKISFGKNKPGIFIEGGIHAREWITTASILYITNELLNSKDANVRQLAESHDWYIFPVLNPDGYAYTHSTNRMWRKTRKPYGSFCYGSDPNRNWGYKWMSGGSSSSPCSDTYAGSSAFSDVETKSMSEYISSISNKFYAYVAFHSYSQLLMFPYGHTKQHLENYNESLEIGKKTIQALAKRYGTTYKTGNIAETIYVASGSSMDWVKGTFHKPVTFTYELRDTGRHGFLLPPDQIAPTALETLDSLVAMFKEAKAKGYE</sequence>
<keyword evidence="10" id="KW-0862">Zinc</keyword>
<dbReference type="InterPro" id="IPR000834">
    <property type="entry name" value="Peptidase_M14"/>
</dbReference>
<dbReference type="GO" id="GO:0008270">
    <property type="term" value="F:zinc ion binding"/>
    <property type="evidence" value="ECO:0007669"/>
    <property type="project" value="InterPro"/>
</dbReference>
<accession>A0A0L7R9B9</accession>
<dbReference type="InterPro" id="IPR057246">
    <property type="entry name" value="CARBOXYPEPT_ZN_1"/>
</dbReference>
<dbReference type="AlphaFoldDB" id="A0A0L7R9B9"/>
<proteinExistence type="inferred from homology"/>
<comment type="subcellular location">
    <subcellularLocation>
        <location evidence="2">Secreted</location>
    </subcellularLocation>
</comment>
<dbReference type="Pfam" id="PF02244">
    <property type="entry name" value="Propep_M14"/>
    <property type="match status" value="2"/>
</dbReference>
<keyword evidence="7" id="KW-0479">Metal-binding</keyword>
<dbReference type="PROSITE" id="PS00133">
    <property type="entry name" value="CARBOXYPEPT_ZN_2"/>
    <property type="match status" value="2"/>
</dbReference>
<dbReference type="SUPFAM" id="SSF54897">
    <property type="entry name" value="Protease propeptides/inhibitors"/>
    <property type="match status" value="2"/>
</dbReference>
<keyword evidence="9" id="KW-0378">Hydrolase</keyword>
<feature type="chain" id="PRO_5005575100" description="Zinc carboxypeptidase A 1" evidence="16">
    <location>
        <begin position="21"/>
        <end position="820"/>
    </location>
</feature>
<gene>
    <name evidence="18" type="ORF">WH47_11622</name>
</gene>
<evidence type="ECO:0000259" key="17">
    <source>
        <dbReference type="PROSITE" id="PS52035"/>
    </source>
</evidence>
<dbReference type="PANTHER" id="PTHR11705:SF153">
    <property type="entry name" value="ZINC CARBOXYPEPTIDASE A 1-LIKE PROTEIN"/>
    <property type="match status" value="1"/>
</dbReference>
<comment type="cofactor">
    <cofactor evidence="1">
        <name>Zn(2+)</name>
        <dbReference type="ChEBI" id="CHEBI:29105"/>
    </cofactor>
</comment>
<organism evidence="18 19">
    <name type="scientific">Habropoda laboriosa</name>
    <dbReference type="NCBI Taxonomy" id="597456"/>
    <lineage>
        <taxon>Eukaryota</taxon>
        <taxon>Metazoa</taxon>
        <taxon>Ecdysozoa</taxon>
        <taxon>Arthropoda</taxon>
        <taxon>Hexapoda</taxon>
        <taxon>Insecta</taxon>
        <taxon>Pterygota</taxon>
        <taxon>Neoptera</taxon>
        <taxon>Endopterygota</taxon>
        <taxon>Hymenoptera</taxon>
        <taxon>Apocrita</taxon>
        <taxon>Aculeata</taxon>
        <taxon>Apoidea</taxon>
        <taxon>Anthophila</taxon>
        <taxon>Apidae</taxon>
        <taxon>Habropoda</taxon>
    </lineage>
</organism>
<evidence type="ECO:0000256" key="13">
    <source>
        <dbReference type="ARBA" id="ARBA00057299"/>
    </source>
</evidence>
<dbReference type="SMART" id="SM00631">
    <property type="entry name" value="Zn_pept"/>
    <property type="match status" value="2"/>
</dbReference>
<reference evidence="18 19" key="1">
    <citation type="submission" date="2015-07" db="EMBL/GenBank/DDBJ databases">
        <title>The genome of Habropoda laboriosa.</title>
        <authorList>
            <person name="Pan H."/>
            <person name="Kapheim K."/>
        </authorList>
    </citation>
    <scope>NUCLEOTIDE SEQUENCE [LARGE SCALE GENOMIC DNA]</scope>
    <source>
        <strain evidence="18">0110345459</strain>
    </source>
</reference>
<evidence type="ECO:0000256" key="10">
    <source>
        <dbReference type="ARBA" id="ARBA00022833"/>
    </source>
</evidence>
<evidence type="ECO:0000256" key="6">
    <source>
        <dbReference type="ARBA" id="ARBA00022670"/>
    </source>
</evidence>
<feature type="active site" description="Proton donor/acceptor" evidence="15">
    <location>
        <position position="780"/>
    </location>
</feature>
<feature type="signal peptide" evidence="16">
    <location>
        <begin position="1"/>
        <end position="20"/>
    </location>
</feature>
<dbReference type="EMBL" id="KQ414627">
    <property type="protein sequence ID" value="KOC67443.1"/>
    <property type="molecule type" value="Genomic_DNA"/>
</dbReference>
<evidence type="ECO:0000256" key="1">
    <source>
        <dbReference type="ARBA" id="ARBA00001947"/>
    </source>
</evidence>
<keyword evidence="8 16" id="KW-0732">Signal</keyword>
<dbReference type="FunFam" id="3.40.630.10:FF:000040">
    <property type="entry name" value="zinc carboxypeptidase"/>
    <property type="match status" value="2"/>
</dbReference>
<dbReference type="PRINTS" id="PR00765">
    <property type="entry name" value="CRBOXYPTASEA"/>
</dbReference>
<keyword evidence="12" id="KW-1015">Disulfide bond</keyword>
<dbReference type="Gene3D" id="3.30.70.340">
    <property type="entry name" value="Metallocarboxypeptidase-like"/>
    <property type="match status" value="2"/>
</dbReference>
<name>A0A0L7R9B9_9HYME</name>
<evidence type="ECO:0000256" key="7">
    <source>
        <dbReference type="ARBA" id="ARBA00022723"/>
    </source>
</evidence>
<evidence type="ECO:0000256" key="2">
    <source>
        <dbReference type="ARBA" id="ARBA00004613"/>
    </source>
</evidence>
<evidence type="ECO:0000256" key="12">
    <source>
        <dbReference type="ARBA" id="ARBA00023157"/>
    </source>
</evidence>
<dbReference type="InterPro" id="IPR003146">
    <property type="entry name" value="M14A_act_pep"/>
</dbReference>